<protein>
    <submittedName>
        <fullName evidence="2">Uncharacterized protein</fullName>
    </submittedName>
</protein>
<accession>A0A2Z6UTK2</accession>
<gene>
    <name evidence="2" type="ORF">MSj_03753</name>
</gene>
<proteinExistence type="predicted"/>
<name>A0A2Z6UTK2_MICAE</name>
<reference evidence="2 3" key="1">
    <citation type="journal article" date="2018" name="Front. Microbiol.">
        <title>Adaptation of the Freshwater Bloom-Forming Cyanobacterium Microcystis aeruginosa to Brackish Water Is Driven by Recent Horizontal Transfer of Sucrose Genes.</title>
        <authorList>
            <person name="Tanabe Y."/>
            <person name="Hodoki Y."/>
            <person name="Sano T."/>
            <person name="Tada K."/>
            <person name="Watanabe M.M."/>
        </authorList>
    </citation>
    <scope>NUCLEOTIDE SEQUENCE [LARGE SCALE GENOMIC DNA]</scope>
    <source>
        <strain evidence="2 3">Sj</strain>
    </source>
</reference>
<evidence type="ECO:0000313" key="2">
    <source>
        <dbReference type="EMBL" id="GBL12239.1"/>
    </source>
</evidence>
<sequence length="226" mass="26863">MIEKRENPLNREIIEKDSLPRLDLIEEKDFDLTRLSERRLKEWSDHVLQEMGDKTRWIQSLESGIIRRDRRIEKLEIKTRELEEQLESTTNDYRKRLAQIQYELIGIRTSKAWKLAKLFERFSIIVSLSKVLYWTATGKLATKLREEKIYTELANSGLFDPEYYLMMNPDVAAAGADPLKHYIDNYLQGRNPNQCFDTLSYLQSHPDIDINPLLHYYRVQNPRGEK</sequence>
<dbReference type="Proteomes" id="UP000248272">
    <property type="component" value="Unassembled WGS sequence"/>
</dbReference>
<comment type="caution">
    <text evidence="2">The sequence shown here is derived from an EMBL/GenBank/DDBJ whole genome shotgun (WGS) entry which is preliminary data.</text>
</comment>
<dbReference type="EMBL" id="BDSG01000131">
    <property type="protein sequence ID" value="GBL12239.1"/>
    <property type="molecule type" value="Genomic_DNA"/>
</dbReference>
<feature type="coiled-coil region" evidence="1">
    <location>
        <begin position="65"/>
        <end position="92"/>
    </location>
</feature>
<keyword evidence="1" id="KW-0175">Coiled coil</keyword>
<dbReference type="AlphaFoldDB" id="A0A2Z6UTK2"/>
<evidence type="ECO:0000313" key="3">
    <source>
        <dbReference type="Proteomes" id="UP000248272"/>
    </source>
</evidence>
<evidence type="ECO:0000256" key="1">
    <source>
        <dbReference type="SAM" id="Coils"/>
    </source>
</evidence>
<organism evidence="2 3">
    <name type="scientific">Microcystis aeruginosa Sj</name>
    <dbReference type="NCBI Taxonomy" id="1979544"/>
    <lineage>
        <taxon>Bacteria</taxon>
        <taxon>Bacillati</taxon>
        <taxon>Cyanobacteriota</taxon>
        <taxon>Cyanophyceae</taxon>
        <taxon>Oscillatoriophycideae</taxon>
        <taxon>Chroococcales</taxon>
        <taxon>Microcystaceae</taxon>
        <taxon>Microcystis</taxon>
    </lineage>
</organism>